<dbReference type="EMBL" id="MU003695">
    <property type="protein sequence ID" value="KAF2814042.1"/>
    <property type="molecule type" value="Genomic_DNA"/>
</dbReference>
<evidence type="ECO:0000313" key="3">
    <source>
        <dbReference type="Proteomes" id="UP000504636"/>
    </source>
</evidence>
<evidence type="ECO:0008006" key="5">
    <source>
        <dbReference type="Google" id="ProtNLM"/>
    </source>
</evidence>
<feature type="compositionally biased region" description="Basic and acidic residues" evidence="1">
    <location>
        <begin position="327"/>
        <end position="339"/>
    </location>
</feature>
<keyword evidence="3" id="KW-1185">Reference proteome</keyword>
<proteinExistence type="predicted"/>
<reference evidence="4" key="2">
    <citation type="submission" date="2020-04" db="EMBL/GenBank/DDBJ databases">
        <authorList>
            <consortium name="NCBI Genome Project"/>
        </authorList>
    </citation>
    <scope>NUCLEOTIDE SEQUENCE</scope>
    <source>
        <strain evidence="4">CBS 304.34</strain>
    </source>
</reference>
<dbReference type="OrthoDB" id="2823490at2759"/>
<sequence>MSSLLSIPREIRDNIIELSLSCVRKPHSSIAEAESTRSTKKNSHRPFFSSWSFGLKHVLFEPPSYTSSSLALLLVNHQLSSETVATLSRLSNNAQLPPYELDVMFVRELELWPTWLSVPVIAKHLDRVNVTFRALGLHTGAKRQWNPGDGSPPQILWCFYYLMEHVLRQGPLPHTSSSADRGVSIKTLHLDFVGPDGETCATDTRYYIPSTVAWKGKEVRPEFLAYYLWHNISMLAKMDYHTAEYGEILYERVGEVRFSVNGVEVQPPIDFGESLARLHYEGPANTFGHVWPREKRVPAFEEWKRGAWRKRVERGLPVVGGEGGEAGSRELEYEDASGH</sequence>
<reference evidence="4" key="3">
    <citation type="submission" date="2025-04" db="UniProtKB">
        <authorList>
            <consortium name="RefSeq"/>
        </authorList>
    </citation>
    <scope>IDENTIFICATION</scope>
    <source>
        <strain evidence="4">CBS 304.34</strain>
    </source>
</reference>
<gene>
    <name evidence="2 4" type="ORF">BDZ99DRAFT_567736</name>
</gene>
<reference evidence="2 4" key="1">
    <citation type="journal article" date="2020" name="Stud. Mycol.">
        <title>101 Dothideomycetes genomes: a test case for predicting lifestyles and emergence of pathogens.</title>
        <authorList>
            <person name="Haridas S."/>
            <person name="Albert R."/>
            <person name="Binder M."/>
            <person name="Bloem J."/>
            <person name="Labutti K."/>
            <person name="Salamov A."/>
            <person name="Andreopoulos B."/>
            <person name="Baker S."/>
            <person name="Barry K."/>
            <person name="Bills G."/>
            <person name="Bluhm B."/>
            <person name="Cannon C."/>
            <person name="Castanera R."/>
            <person name="Culley D."/>
            <person name="Daum C."/>
            <person name="Ezra D."/>
            <person name="Gonzalez J."/>
            <person name="Henrissat B."/>
            <person name="Kuo A."/>
            <person name="Liang C."/>
            <person name="Lipzen A."/>
            <person name="Lutzoni F."/>
            <person name="Magnuson J."/>
            <person name="Mondo S."/>
            <person name="Nolan M."/>
            <person name="Ohm R."/>
            <person name="Pangilinan J."/>
            <person name="Park H.-J."/>
            <person name="Ramirez L."/>
            <person name="Alfaro M."/>
            <person name="Sun H."/>
            <person name="Tritt A."/>
            <person name="Yoshinaga Y."/>
            <person name="Zwiers L.-H."/>
            <person name="Turgeon B."/>
            <person name="Goodwin S."/>
            <person name="Spatafora J."/>
            <person name="Crous P."/>
            <person name="Grigoriev I."/>
        </authorList>
    </citation>
    <scope>NUCLEOTIDE SEQUENCE</scope>
    <source>
        <strain evidence="2 4">CBS 304.34</strain>
    </source>
</reference>
<name>A0A6A6YYP4_9PEZI</name>
<evidence type="ECO:0000256" key="1">
    <source>
        <dbReference type="SAM" id="MobiDB-lite"/>
    </source>
</evidence>
<organism evidence="2">
    <name type="scientific">Mytilinidion resinicola</name>
    <dbReference type="NCBI Taxonomy" id="574789"/>
    <lineage>
        <taxon>Eukaryota</taxon>
        <taxon>Fungi</taxon>
        <taxon>Dikarya</taxon>
        <taxon>Ascomycota</taxon>
        <taxon>Pezizomycotina</taxon>
        <taxon>Dothideomycetes</taxon>
        <taxon>Pleosporomycetidae</taxon>
        <taxon>Mytilinidiales</taxon>
        <taxon>Mytilinidiaceae</taxon>
        <taxon>Mytilinidion</taxon>
    </lineage>
</organism>
<protein>
    <recommendedName>
        <fullName evidence="5">F-box domain-containing protein</fullName>
    </recommendedName>
</protein>
<dbReference type="AlphaFoldDB" id="A0A6A6YYP4"/>
<evidence type="ECO:0000313" key="2">
    <source>
        <dbReference type="EMBL" id="KAF2814042.1"/>
    </source>
</evidence>
<feature type="region of interest" description="Disordered" evidence="1">
    <location>
        <begin position="319"/>
        <end position="339"/>
    </location>
</feature>
<dbReference type="Proteomes" id="UP000504636">
    <property type="component" value="Unplaced"/>
</dbReference>
<evidence type="ECO:0000313" key="4">
    <source>
        <dbReference type="RefSeq" id="XP_033581006.1"/>
    </source>
</evidence>
<accession>A0A6A6YYP4</accession>
<dbReference type="RefSeq" id="XP_033581006.1">
    <property type="nucleotide sequence ID" value="XM_033727723.1"/>
</dbReference>
<dbReference type="GeneID" id="54468616"/>